<evidence type="ECO:0000313" key="6">
    <source>
        <dbReference type="EMBL" id="TDC51904.1"/>
    </source>
</evidence>
<dbReference type="InterPro" id="IPR011991">
    <property type="entry name" value="ArsR-like_HTH"/>
</dbReference>
<dbReference type="PANTHER" id="PTHR33154">
    <property type="entry name" value="TRANSCRIPTIONAL REGULATOR, ARSR FAMILY"/>
    <property type="match status" value="1"/>
</dbReference>
<evidence type="ECO:0000259" key="5">
    <source>
        <dbReference type="PROSITE" id="PS50987"/>
    </source>
</evidence>
<name>A0A4R4RQS6_9ACTN</name>
<dbReference type="Gene3D" id="1.10.10.10">
    <property type="entry name" value="Winged helix-like DNA-binding domain superfamily/Winged helix DNA-binding domain"/>
    <property type="match status" value="1"/>
</dbReference>
<keyword evidence="2" id="KW-0238">DNA-binding</keyword>
<feature type="domain" description="HTH arsR-type" evidence="5">
    <location>
        <begin position="12"/>
        <end position="104"/>
    </location>
</feature>
<keyword evidence="1" id="KW-0805">Transcription regulation</keyword>
<dbReference type="SUPFAM" id="SSF46785">
    <property type="entry name" value="Winged helix' DNA-binding domain"/>
    <property type="match status" value="1"/>
</dbReference>
<organism evidence="6 7">
    <name type="scientific">Jiangella ureilytica</name>
    <dbReference type="NCBI Taxonomy" id="2530374"/>
    <lineage>
        <taxon>Bacteria</taxon>
        <taxon>Bacillati</taxon>
        <taxon>Actinomycetota</taxon>
        <taxon>Actinomycetes</taxon>
        <taxon>Jiangellales</taxon>
        <taxon>Jiangellaceae</taxon>
        <taxon>Jiangella</taxon>
    </lineage>
</organism>
<sequence length="212" mass="23474">MADQSAIPDYELADELELTDPAQYRALFDDTRMKIVMLLLERAATTSELAVALHKPKGTVGHHLKVLEYAGLVHVVRTKQVRAIEARYYGRTARVFLYHDWDRASFDGIGLEPKGLLSETVDEIAQIPEAYKDLPMLTNSRFARIPVERAAEWRQRLLDLLDEFVREPRAGEVTFGLLVGIYPTGRGHLPDVPGADDGDGSGDDGDTKGGAA</sequence>
<dbReference type="PANTHER" id="PTHR33154:SF33">
    <property type="entry name" value="TRANSCRIPTIONAL REPRESSOR SDPR"/>
    <property type="match status" value="1"/>
</dbReference>
<evidence type="ECO:0000256" key="3">
    <source>
        <dbReference type="ARBA" id="ARBA00023163"/>
    </source>
</evidence>
<dbReference type="RefSeq" id="WP_131982207.1">
    <property type="nucleotide sequence ID" value="NZ_SMKL01000019.1"/>
</dbReference>
<reference evidence="6 7" key="1">
    <citation type="submission" date="2019-02" db="EMBL/GenBank/DDBJ databases">
        <title>Draft genome sequences of novel Actinobacteria.</title>
        <authorList>
            <person name="Sahin N."/>
            <person name="Ay H."/>
            <person name="Saygin H."/>
        </authorList>
    </citation>
    <scope>NUCLEOTIDE SEQUENCE [LARGE SCALE GENOMIC DNA]</scope>
    <source>
        <strain evidence="6 7">KC603</strain>
    </source>
</reference>
<gene>
    <name evidence="6" type="ORF">E1212_10890</name>
</gene>
<evidence type="ECO:0000256" key="4">
    <source>
        <dbReference type="SAM" id="MobiDB-lite"/>
    </source>
</evidence>
<feature type="compositionally biased region" description="Acidic residues" evidence="4">
    <location>
        <begin position="194"/>
        <end position="204"/>
    </location>
</feature>
<protein>
    <submittedName>
        <fullName evidence="6">ArsR family transcriptional regulator</fullName>
    </submittedName>
</protein>
<dbReference type="Proteomes" id="UP000295621">
    <property type="component" value="Unassembled WGS sequence"/>
</dbReference>
<dbReference type="GO" id="GO:0003700">
    <property type="term" value="F:DNA-binding transcription factor activity"/>
    <property type="evidence" value="ECO:0007669"/>
    <property type="project" value="InterPro"/>
</dbReference>
<comment type="caution">
    <text evidence="6">The sequence shown here is derived from an EMBL/GenBank/DDBJ whole genome shotgun (WGS) entry which is preliminary data.</text>
</comment>
<keyword evidence="3" id="KW-0804">Transcription</keyword>
<dbReference type="PRINTS" id="PR00778">
    <property type="entry name" value="HTHARSR"/>
</dbReference>
<dbReference type="CDD" id="cd00090">
    <property type="entry name" value="HTH_ARSR"/>
    <property type="match status" value="1"/>
</dbReference>
<dbReference type="InterPro" id="IPR001845">
    <property type="entry name" value="HTH_ArsR_DNA-bd_dom"/>
</dbReference>
<evidence type="ECO:0000256" key="2">
    <source>
        <dbReference type="ARBA" id="ARBA00023125"/>
    </source>
</evidence>
<dbReference type="AlphaFoldDB" id="A0A4R4RQS6"/>
<dbReference type="GO" id="GO:0003677">
    <property type="term" value="F:DNA binding"/>
    <property type="evidence" value="ECO:0007669"/>
    <property type="project" value="UniProtKB-KW"/>
</dbReference>
<dbReference type="InterPro" id="IPR036388">
    <property type="entry name" value="WH-like_DNA-bd_sf"/>
</dbReference>
<dbReference type="PROSITE" id="PS50987">
    <property type="entry name" value="HTH_ARSR_2"/>
    <property type="match status" value="1"/>
</dbReference>
<dbReference type="OrthoDB" id="7945987at2"/>
<keyword evidence="7" id="KW-1185">Reference proteome</keyword>
<dbReference type="InterPro" id="IPR051081">
    <property type="entry name" value="HTH_MetalResp_TranReg"/>
</dbReference>
<accession>A0A4R4RQS6</accession>
<evidence type="ECO:0000313" key="7">
    <source>
        <dbReference type="Proteomes" id="UP000295621"/>
    </source>
</evidence>
<dbReference type="SMART" id="SM00418">
    <property type="entry name" value="HTH_ARSR"/>
    <property type="match status" value="1"/>
</dbReference>
<dbReference type="Pfam" id="PF01022">
    <property type="entry name" value="HTH_5"/>
    <property type="match status" value="1"/>
</dbReference>
<proteinExistence type="predicted"/>
<feature type="region of interest" description="Disordered" evidence="4">
    <location>
        <begin position="189"/>
        <end position="212"/>
    </location>
</feature>
<evidence type="ECO:0000256" key="1">
    <source>
        <dbReference type="ARBA" id="ARBA00023015"/>
    </source>
</evidence>
<dbReference type="EMBL" id="SMKL01000019">
    <property type="protein sequence ID" value="TDC51904.1"/>
    <property type="molecule type" value="Genomic_DNA"/>
</dbReference>
<dbReference type="InterPro" id="IPR036390">
    <property type="entry name" value="WH_DNA-bd_sf"/>
</dbReference>